<protein>
    <submittedName>
        <fullName evidence="1">Uncharacterized protein</fullName>
    </submittedName>
</protein>
<gene>
    <name evidence="1" type="ORF">BACOVA_00902</name>
</gene>
<dbReference type="AlphaFoldDB" id="A0AAN3DBJ4"/>
<evidence type="ECO:0000313" key="2">
    <source>
        <dbReference type="Proteomes" id="UP000005475"/>
    </source>
</evidence>
<accession>A0AAN3DBJ4</accession>
<comment type="caution">
    <text evidence="1">The sequence shown here is derived from an EMBL/GenBank/DDBJ whole genome shotgun (WGS) entry which is preliminary data.</text>
</comment>
<sequence>MKMLLAALKIVIPVIVSIVSFYPKISLYFLSIGCHIYIAC</sequence>
<reference evidence="1 2" key="1">
    <citation type="submission" date="2007-03" db="EMBL/GenBank/DDBJ databases">
        <authorList>
            <person name="Fulton L."/>
            <person name="Clifton S."/>
            <person name="Fulton B."/>
            <person name="Xu J."/>
            <person name="Minx P."/>
            <person name="Pepin K.H."/>
            <person name="Johnson M."/>
            <person name="Thiruvilangam P."/>
            <person name="Bhonagiri V."/>
            <person name="Nash W.E."/>
            <person name="Mardis E.R."/>
            <person name="Wilson R.K."/>
        </authorList>
    </citation>
    <scope>NUCLEOTIDE SEQUENCE [LARGE SCALE GENOMIC DNA]</scope>
    <source>
        <strain evidence="2">ATCC 8483 / DSM 1896 / JCM 5824 / BCRC 10623 / CCUG 4943 / NCTC 11153</strain>
    </source>
</reference>
<proteinExistence type="predicted"/>
<organism evidence="1 2">
    <name type="scientific">Bacteroides ovatus (strain ATCC 8483 / DSM 1896 / JCM 5824 / BCRC 10623 / CCUG 4943 / NCTC 11153)</name>
    <dbReference type="NCBI Taxonomy" id="411476"/>
    <lineage>
        <taxon>Bacteria</taxon>
        <taxon>Pseudomonadati</taxon>
        <taxon>Bacteroidota</taxon>
        <taxon>Bacteroidia</taxon>
        <taxon>Bacteroidales</taxon>
        <taxon>Bacteroidaceae</taxon>
        <taxon>Bacteroides</taxon>
    </lineage>
</organism>
<evidence type="ECO:0000313" key="1">
    <source>
        <dbReference type="EMBL" id="EDO13368.1"/>
    </source>
</evidence>
<name>A0AAN3DBJ4_BACO1</name>
<reference evidence="2" key="2">
    <citation type="submission" date="2007-04" db="EMBL/GenBank/DDBJ databases">
        <title>Draft genome sequence of Bacteroides ovatus (ATCC 8483).</title>
        <authorList>
            <person name="Sudarsanam P."/>
            <person name="Ley R."/>
            <person name="Guruge J."/>
            <person name="Turnbaugh P.J."/>
            <person name="Mahowald M."/>
            <person name="Liep D."/>
            <person name="Gordon J."/>
        </authorList>
    </citation>
    <scope>NUCLEOTIDE SEQUENCE [LARGE SCALE GENOMIC DNA]</scope>
    <source>
        <strain evidence="2">ATCC 8483 / DSM 1896 / JCM 5824 / BCRC 10623 / CCUG 4943 / NCTC 11153</strain>
    </source>
</reference>
<dbReference type="EMBL" id="AAXF02000039">
    <property type="protein sequence ID" value="EDO13368.1"/>
    <property type="molecule type" value="Genomic_DNA"/>
</dbReference>
<dbReference type="Proteomes" id="UP000005475">
    <property type="component" value="Unassembled WGS sequence"/>
</dbReference>